<dbReference type="GO" id="GO:0016491">
    <property type="term" value="F:oxidoreductase activity"/>
    <property type="evidence" value="ECO:0007669"/>
    <property type="project" value="InterPro"/>
</dbReference>
<dbReference type="Pfam" id="PF00248">
    <property type="entry name" value="Aldo_ket_red"/>
    <property type="match status" value="1"/>
</dbReference>
<dbReference type="PANTHER" id="PTHR43638">
    <property type="entry name" value="OXIDOREDUCTASE, ALDO/KETO REDUCTASE FAMILY PROTEIN"/>
    <property type="match status" value="1"/>
</dbReference>
<evidence type="ECO:0000313" key="6">
    <source>
        <dbReference type="Proteomes" id="UP000028602"/>
    </source>
</evidence>
<name>A0A085JEV7_9GAMM</name>
<evidence type="ECO:0000259" key="4">
    <source>
        <dbReference type="Pfam" id="PF00248"/>
    </source>
</evidence>
<dbReference type="InterPro" id="IPR020471">
    <property type="entry name" value="AKR"/>
</dbReference>
<comment type="caution">
    <text evidence="5">The sequence shown here is derived from an EMBL/GenBank/DDBJ whole genome shotgun (WGS) entry which is preliminary data.</text>
</comment>
<proteinExistence type="predicted"/>
<feature type="binding site" evidence="2">
    <location>
        <position position="110"/>
    </location>
    <ligand>
        <name>substrate</name>
    </ligand>
</feature>
<keyword evidence="6" id="KW-1185">Reference proteome</keyword>
<dbReference type="InterPro" id="IPR036812">
    <property type="entry name" value="NAD(P)_OxRdtase_dom_sf"/>
</dbReference>
<dbReference type="PIRSF" id="PIRSF000097">
    <property type="entry name" value="AKR"/>
    <property type="match status" value="1"/>
</dbReference>
<accession>A0A085JEV7</accession>
<reference evidence="5 6" key="1">
    <citation type="submission" date="2014-05" db="EMBL/GenBank/DDBJ databases">
        <title>ATOL: Assembling a taxonomically balanced genome-scale reconstruction of the evolutionary history of the Enterobacteriaceae.</title>
        <authorList>
            <person name="Plunkett G.III."/>
            <person name="Neeno-Eckwall E.C."/>
            <person name="Glasner J.D."/>
            <person name="Perna N.T."/>
        </authorList>
    </citation>
    <scope>NUCLEOTIDE SEQUENCE [LARGE SCALE GENOMIC DNA]</scope>
    <source>
        <strain evidence="5 6">ATCC 33301</strain>
    </source>
</reference>
<dbReference type="Proteomes" id="UP000028602">
    <property type="component" value="Unassembled WGS sequence"/>
</dbReference>
<organism evidence="5 6">
    <name type="scientific">Tatumella ptyseos ATCC 33301</name>
    <dbReference type="NCBI Taxonomy" id="1005995"/>
    <lineage>
        <taxon>Bacteria</taxon>
        <taxon>Pseudomonadati</taxon>
        <taxon>Pseudomonadota</taxon>
        <taxon>Gammaproteobacteria</taxon>
        <taxon>Enterobacterales</taxon>
        <taxon>Erwiniaceae</taxon>
        <taxon>Tatumella</taxon>
    </lineage>
</organism>
<sequence>MHTVDLCGQQLPAIGMGSWRLGQGRHARQQEADALRFGLSQGIRVIDTAEMYGEGESETLIGEALRGIREQAWLVSKVYPWNASRGAMQKACEDSLRRLQTEYLDLYLLHWSSEHPLDEIIEGFGWLKAQGKIGAWGVSNFDTRAMQQLWQTPGGDQCAVNQIFYNPAARGVEYSLLPWCEEHGVTLMGYSPLGGHGSELLDDPVVRALADHYQTGSADILLRWAIRQGNMLVIPESGSVEHTAINAAALTGELTDNDLQLLERRFPAPQRETPLEIR</sequence>
<protein>
    <submittedName>
        <fullName evidence="5">Aldo-keto reductase family oxidoreductase</fullName>
    </submittedName>
</protein>
<evidence type="ECO:0000313" key="5">
    <source>
        <dbReference type="EMBL" id="KFD19003.1"/>
    </source>
</evidence>
<evidence type="ECO:0000256" key="2">
    <source>
        <dbReference type="PIRSR" id="PIRSR000097-2"/>
    </source>
</evidence>
<dbReference type="PANTHER" id="PTHR43638:SF3">
    <property type="entry name" value="ALDEHYDE REDUCTASE"/>
    <property type="match status" value="1"/>
</dbReference>
<dbReference type="eggNOG" id="COG0656">
    <property type="taxonomic scope" value="Bacteria"/>
</dbReference>
<dbReference type="OrthoDB" id="9772407at2"/>
<dbReference type="PRINTS" id="PR00069">
    <property type="entry name" value="ALDKETRDTASE"/>
</dbReference>
<evidence type="ECO:0000256" key="1">
    <source>
        <dbReference type="PIRSR" id="PIRSR000097-1"/>
    </source>
</evidence>
<feature type="site" description="Lowers pKa of active site Tyr" evidence="3">
    <location>
        <position position="77"/>
    </location>
</feature>
<evidence type="ECO:0000256" key="3">
    <source>
        <dbReference type="PIRSR" id="PIRSR000097-3"/>
    </source>
</evidence>
<feature type="domain" description="NADP-dependent oxidoreductase" evidence="4">
    <location>
        <begin position="13"/>
        <end position="263"/>
    </location>
</feature>
<dbReference type="EMBL" id="JMPR01000035">
    <property type="protein sequence ID" value="KFD19003.1"/>
    <property type="molecule type" value="Genomic_DNA"/>
</dbReference>
<dbReference type="SUPFAM" id="SSF51430">
    <property type="entry name" value="NAD(P)-linked oxidoreductase"/>
    <property type="match status" value="1"/>
</dbReference>
<dbReference type="RefSeq" id="WP_029990304.1">
    <property type="nucleotide sequence ID" value="NZ_ATMJ01000021.1"/>
</dbReference>
<dbReference type="InterPro" id="IPR023210">
    <property type="entry name" value="NADP_OxRdtase_dom"/>
</dbReference>
<dbReference type="AlphaFoldDB" id="A0A085JEV7"/>
<gene>
    <name evidence="5" type="ORF">GTPT_2304</name>
</gene>
<feature type="active site" description="Proton donor" evidence="1">
    <location>
        <position position="52"/>
    </location>
</feature>
<dbReference type="Gene3D" id="3.20.20.100">
    <property type="entry name" value="NADP-dependent oxidoreductase domain"/>
    <property type="match status" value="1"/>
</dbReference>